<proteinExistence type="inferred from homology"/>
<dbReference type="OrthoDB" id="7181295at2"/>
<accession>A0A084U889</accession>
<evidence type="ECO:0000256" key="3">
    <source>
        <dbReference type="ARBA" id="ARBA00009677"/>
    </source>
</evidence>
<dbReference type="GO" id="GO:0005576">
    <property type="term" value="C:extracellular region"/>
    <property type="evidence" value="ECO:0007669"/>
    <property type="project" value="UniProtKB-SubCell"/>
</dbReference>
<dbReference type="InterPro" id="IPR002371">
    <property type="entry name" value="FlgK"/>
</dbReference>
<dbReference type="GO" id="GO:0005198">
    <property type="term" value="F:structural molecule activity"/>
    <property type="evidence" value="ECO:0007669"/>
    <property type="project" value="InterPro"/>
</dbReference>
<dbReference type="AlphaFoldDB" id="A0A084U889"/>
<dbReference type="Pfam" id="PF06429">
    <property type="entry name" value="Flg_bbr_C"/>
    <property type="match status" value="1"/>
</dbReference>
<evidence type="ECO:0000259" key="7">
    <source>
        <dbReference type="Pfam" id="PF06429"/>
    </source>
</evidence>
<dbReference type="RefSeq" id="WP_036478826.1">
    <property type="nucleotide sequence ID" value="NZ_JMQM01000001.1"/>
</dbReference>
<dbReference type="InterPro" id="IPR010930">
    <property type="entry name" value="Flg_bb/hook_C_dom"/>
</dbReference>
<evidence type="ECO:0000259" key="8">
    <source>
        <dbReference type="Pfam" id="PF22638"/>
    </source>
</evidence>
<evidence type="ECO:0000313" key="10">
    <source>
        <dbReference type="Proteomes" id="UP000053675"/>
    </source>
</evidence>
<evidence type="ECO:0000256" key="2">
    <source>
        <dbReference type="ARBA" id="ARBA00004613"/>
    </source>
</evidence>
<dbReference type="Pfam" id="PF22638">
    <property type="entry name" value="FlgK_D1"/>
    <property type="match status" value="1"/>
</dbReference>
<keyword evidence="6" id="KW-0975">Bacterial flagellum</keyword>
<dbReference type="GO" id="GO:0009424">
    <property type="term" value="C:bacterial-type flagellum hook"/>
    <property type="evidence" value="ECO:0007669"/>
    <property type="project" value="InterPro"/>
</dbReference>
<comment type="caution">
    <text evidence="9">The sequence shown here is derived from an EMBL/GenBank/DDBJ whole genome shotgun (WGS) entry which is preliminary data.</text>
</comment>
<comment type="subcellular location">
    <subcellularLocation>
        <location evidence="1">Bacterial flagellum</location>
    </subcellularLocation>
    <subcellularLocation>
        <location evidence="2">Secreted</location>
    </subcellularLocation>
</comment>
<dbReference type="eggNOG" id="COG1256">
    <property type="taxonomic scope" value="Bacteria"/>
</dbReference>
<evidence type="ECO:0000256" key="6">
    <source>
        <dbReference type="ARBA" id="ARBA00023143"/>
    </source>
</evidence>
<sequence length="485" mass="51107">MSLTSALSIAQSALFNTSRQTSVVSRNISEASNPDYARRTSIYSSTNGGARISEIRRATNEALFRQNLSALSGWQAQASLSSGLNTLQLRVNGPDNSTSPAQKLGVLQEALQTYAATPSNATLAENAVEAARGLVRTLNNGTQAIQSYRAEIDAEIKTSVDDLNRLLAEFETVNKEVVKATRAGSDAADALDARDNLLKKISEYVPVSTVSRQENDMMVLTADGATLFETVARPVTFTPNTTYTAAMTGNAIYVDGVPLSAGTAGNTTSQGTLAAKLQMRDTVAPQMQRQLDETARGLIEAFAETDASGTNPLAGLFTWPGGPALPASGTLVEGLAGRITVNAAVDSEQGGNVQLLRDGGMNGAAYVKNTSGAASYSDTLIAYTQKLDEPIAFDPAAGIASPRSLTGYTADSIGWLEALRQDAARGAESKEALSVRTATALSNEIGVNMDEEMALLLELEHSYEASARLMSVVDEMLATLMSIAR</sequence>
<dbReference type="GO" id="GO:0044780">
    <property type="term" value="P:bacterial-type flagellum assembly"/>
    <property type="evidence" value="ECO:0007669"/>
    <property type="project" value="InterPro"/>
</dbReference>
<name>A0A084U889_9HYPH</name>
<evidence type="ECO:0000313" key="9">
    <source>
        <dbReference type="EMBL" id="KFB09175.1"/>
    </source>
</evidence>
<dbReference type="SUPFAM" id="SSF64518">
    <property type="entry name" value="Phase 1 flagellin"/>
    <property type="match status" value="1"/>
</dbReference>
<keyword evidence="5" id="KW-0964">Secreted</keyword>
<keyword evidence="9" id="KW-0966">Cell projection</keyword>
<dbReference type="PATRIC" id="fig|472175.3.peg.197"/>
<feature type="domain" description="Flagellar hook-associated protein FlgK helical" evidence="8">
    <location>
        <begin position="96"/>
        <end position="310"/>
    </location>
</feature>
<dbReference type="InterPro" id="IPR053927">
    <property type="entry name" value="FlgK_helical"/>
</dbReference>
<evidence type="ECO:0000256" key="4">
    <source>
        <dbReference type="ARBA" id="ARBA00016244"/>
    </source>
</evidence>
<organism evidence="9 10">
    <name type="scientific">Nitratireductor basaltis</name>
    <dbReference type="NCBI Taxonomy" id="472175"/>
    <lineage>
        <taxon>Bacteria</taxon>
        <taxon>Pseudomonadati</taxon>
        <taxon>Pseudomonadota</taxon>
        <taxon>Alphaproteobacteria</taxon>
        <taxon>Hyphomicrobiales</taxon>
        <taxon>Phyllobacteriaceae</taxon>
        <taxon>Nitratireductor</taxon>
    </lineage>
</organism>
<keyword evidence="9" id="KW-0969">Cilium</keyword>
<protein>
    <recommendedName>
        <fullName evidence="4">Flagellar hook-associated protein 1</fullName>
    </recommendedName>
</protein>
<reference evidence="9 10" key="1">
    <citation type="submission" date="2014-05" db="EMBL/GenBank/DDBJ databases">
        <title>Draft Genome Sequence of Nitratireductor basaltis Strain UMTGB225, A Marine Bacterium Isolated from Green Barrel Tunicate.</title>
        <authorList>
            <person name="Gan H.Y."/>
        </authorList>
    </citation>
    <scope>NUCLEOTIDE SEQUENCE [LARGE SCALE GENOMIC DNA]</scope>
    <source>
        <strain evidence="9 10">UMTGB225</strain>
    </source>
</reference>
<feature type="domain" description="Flagellar basal-body/hook protein C-terminal" evidence="7">
    <location>
        <begin position="446"/>
        <end position="482"/>
    </location>
</feature>
<dbReference type="PANTHER" id="PTHR30033:SF1">
    <property type="entry name" value="FLAGELLAR HOOK-ASSOCIATED PROTEIN 1"/>
    <property type="match status" value="1"/>
</dbReference>
<dbReference type="Proteomes" id="UP000053675">
    <property type="component" value="Unassembled WGS sequence"/>
</dbReference>
<comment type="similarity">
    <text evidence="3">Belongs to the flagella basal body rod proteins family.</text>
</comment>
<dbReference type="STRING" id="472175.EL18_00190"/>
<gene>
    <name evidence="9" type="primary">flgK</name>
    <name evidence="9" type="ORF">EL18_00190</name>
</gene>
<dbReference type="NCBIfam" id="TIGR02492">
    <property type="entry name" value="flgK_ends"/>
    <property type="match status" value="1"/>
</dbReference>
<keyword evidence="10" id="KW-1185">Reference proteome</keyword>
<evidence type="ECO:0000256" key="5">
    <source>
        <dbReference type="ARBA" id="ARBA00022525"/>
    </source>
</evidence>
<dbReference type="PANTHER" id="PTHR30033">
    <property type="entry name" value="FLAGELLAR HOOK-ASSOCIATED PROTEIN 1"/>
    <property type="match status" value="1"/>
</dbReference>
<dbReference type="EMBL" id="JMQM01000001">
    <property type="protein sequence ID" value="KFB09175.1"/>
    <property type="molecule type" value="Genomic_DNA"/>
</dbReference>
<evidence type="ECO:0000256" key="1">
    <source>
        <dbReference type="ARBA" id="ARBA00004365"/>
    </source>
</evidence>
<keyword evidence="9" id="KW-0282">Flagellum</keyword>